<dbReference type="PANTHER" id="PTHR25466:SF4">
    <property type="entry name" value="T-LYMPHOCYTE ACTIVATION ANTIGEN CD80"/>
    <property type="match status" value="1"/>
</dbReference>
<dbReference type="GeneID" id="102840090"/>
<dbReference type="SUPFAM" id="SSF48726">
    <property type="entry name" value="Immunoglobulin"/>
    <property type="match status" value="2"/>
</dbReference>
<dbReference type="InterPro" id="IPR007110">
    <property type="entry name" value="Ig-like_dom"/>
</dbReference>
<evidence type="ECO:0000256" key="3">
    <source>
        <dbReference type="ARBA" id="ARBA00022692"/>
    </source>
</evidence>
<dbReference type="PROSITE" id="PS50835">
    <property type="entry name" value="IG_LIKE"/>
    <property type="match status" value="2"/>
</dbReference>
<protein>
    <recommendedName>
        <fullName evidence="11">T-lymphocyte activation antigen CD80</fullName>
    </recommendedName>
    <alternativeName>
        <fullName evidence="12">Activation B7-1 antigen</fullName>
    </alternativeName>
</protein>
<keyword evidence="2" id="KW-1003">Cell membrane</keyword>
<keyword evidence="6" id="KW-0472">Membrane</keyword>
<dbReference type="GO" id="GO:0042102">
    <property type="term" value="P:positive regulation of T cell proliferation"/>
    <property type="evidence" value="ECO:0007669"/>
    <property type="project" value="TreeGrafter"/>
</dbReference>
<evidence type="ECO:0000256" key="13">
    <source>
        <dbReference type="SAM" id="MobiDB-lite"/>
    </source>
</evidence>
<dbReference type="InterPro" id="IPR013162">
    <property type="entry name" value="CD80_C2-set"/>
</dbReference>
<dbReference type="Gene3D" id="2.60.40.10">
    <property type="entry name" value="Immunoglobulins"/>
    <property type="match status" value="2"/>
</dbReference>
<dbReference type="GO" id="GO:0031295">
    <property type="term" value="P:T cell costimulation"/>
    <property type="evidence" value="ECO:0007669"/>
    <property type="project" value="TreeGrafter"/>
</dbReference>
<evidence type="ECO:0000256" key="2">
    <source>
        <dbReference type="ARBA" id="ARBA00022475"/>
    </source>
</evidence>
<evidence type="ECO:0000256" key="9">
    <source>
        <dbReference type="ARBA" id="ARBA00023180"/>
    </source>
</evidence>
<dbReference type="InterPro" id="IPR013106">
    <property type="entry name" value="Ig_V-set"/>
</dbReference>
<sequence length="421" mass="46513">MPQDQAELLLWFPRFSAWRKQTATPSLRTRLLVSNCTPFAPRTSQAVGLAQACAPGPAWGVTWSRRERSAPNEDWAAAGAGAQGAGRGRAAPSLQRRPATPQAQKRAGPGRSEPGFLSLERGPDPSAWATLVQTAGPPERLPAAPRLKALSSRGPDWRHAPRAPEGAGERQASPVSRPWGLTLALPDTSETMWGTSPPQGPHFKLFQLLVLTGLFYYCSGESQLTKMVKESALLSCDYSVPPNELTNFRIYWQKNDKVVLTIISGKVLVWPEYENRTIADITNNLSIVILALRLSDKGQYTCVVQKNDQGFFKREHLAVVKLSIIVDFQDPIITDLGNQSTDIKKINCSTSGGFPEPHLSWLDNGEELNVMNPAVTQDPETELYTISSELCFNLTRNHTFICVIKYGDKEVSQNFSWIICK</sequence>
<name>A0A9B0TMP2_CHRAS</name>
<keyword evidence="5" id="KW-1133">Transmembrane helix</keyword>
<dbReference type="SMART" id="SM00409">
    <property type="entry name" value="IG"/>
    <property type="match status" value="1"/>
</dbReference>
<feature type="domain" description="Ig-like" evidence="14">
    <location>
        <begin position="201"/>
        <end position="318"/>
    </location>
</feature>
<gene>
    <name evidence="16" type="primary">CD80</name>
</gene>
<dbReference type="PANTHER" id="PTHR25466">
    <property type="entry name" value="T-LYMPHOCYTE ACTIVATION ANTIGEN"/>
    <property type="match status" value="1"/>
</dbReference>
<feature type="region of interest" description="Disordered" evidence="13">
    <location>
        <begin position="148"/>
        <end position="175"/>
    </location>
</feature>
<dbReference type="GO" id="GO:0042130">
    <property type="term" value="P:negative regulation of T cell proliferation"/>
    <property type="evidence" value="ECO:0007669"/>
    <property type="project" value="TreeGrafter"/>
</dbReference>
<evidence type="ECO:0000313" key="16">
    <source>
        <dbReference type="RefSeq" id="XP_006864264.1"/>
    </source>
</evidence>
<keyword evidence="3" id="KW-0812">Transmembrane</keyword>
<evidence type="ECO:0000259" key="14">
    <source>
        <dbReference type="PROSITE" id="PS50835"/>
    </source>
</evidence>
<dbReference type="FunFam" id="2.60.40.10:FF:001077">
    <property type="entry name" value="T-lymphocyte activation antigen CD80"/>
    <property type="match status" value="1"/>
</dbReference>
<dbReference type="InterPro" id="IPR003599">
    <property type="entry name" value="Ig_sub"/>
</dbReference>
<dbReference type="Proteomes" id="UP000504623">
    <property type="component" value="Unplaced"/>
</dbReference>
<keyword evidence="9" id="KW-0325">Glycoprotein</keyword>
<dbReference type="Pfam" id="PF08205">
    <property type="entry name" value="C2-set_2"/>
    <property type="match status" value="1"/>
</dbReference>
<dbReference type="Pfam" id="PF07686">
    <property type="entry name" value="V-set"/>
    <property type="match status" value="1"/>
</dbReference>
<dbReference type="GO" id="GO:0007166">
    <property type="term" value="P:cell surface receptor signaling pathway"/>
    <property type="evidence" value="ECO:0007669"/>
    <property type="project" value="TreeGrafter"/>
</dbReference>
<dbReference type="InterPro" id="IPR036179">
    <property type="entry name" value="Ig-like_dom_sf"/>
</dbReference>
<evidence type="ECO:0000256" key="6">
    <source>
        <dbReference type="ARBA" id="ARBA00023136"/>
    </source>
</evidence>
<evidence type="ECO:0000256" key="5">
    <source>
        <dbReference type="ARBA" id="ARBA00022989"/>
    </source>
</evidence>
<dbReference type="InterPro" id="IPR042711">
    <property type="entry name" value="CD80_IgV"/>
</dbReference>
<dbReference type="CTD" id="941"/>
<dbReference type="GO" id="GO:0006955">
    <property type="term" value="P:immune response"/>
    <property type="evidence" value="ECO:0007669"/>
    <property type="project" value="TreeGrafter"/>
</dbReference>
<evidence type="ECO:0000313" key="15">
    <source>
        <dbReference type="Proteomes" id="UP000504623"/>
    </source>
</evidence>
<keyword evidence="10" id="KW-0393">Immunoglobulin domain</keyword>
<reference evidence="16" key="1">
    <citation type="submission" date="2025-08" db="UniProtKB">
        <authorList>
            <consortium name="RefSeq"/>
        </authorList>
    </citation>
    <scope>IDENTIFICATION</scope>
    <source>
        <tissue evidence="16">Spleen</tissue>
    </source>
</reference>
<feature type="region of interest" description="Disordered" evidence="13">
    <location>
        <begin position="76"/>
        <end position="130"/>
    </location>
</feature>
<evidence type="ECO:0000256" key="7">
    <source>
        <dbReference type="ARBA" id="ARBA00023157"/>
    </source>
</evidence>
<keyword evidence="8" id="KW-0675">Receptor</keyword>
<comment type="subcellular location">
    <subcellularLocation>
        <location evidence="1">Cell membrane</location>
        <topology evidence="1">Single-pass type I membrane protein</topology>
    </subcellularLocation>
</comment>
<evidence type="ECO:0000256" key="12">
    <source>
        <dbReference type="ARBA" id="ARBA00079216"/>
    </source>
</evidence>
<dbReference type="FunFam" id="2.60.40.10:FF:000910">
    <property type="entry name" value="T-lymphocyte activation antigen CD80"/>
    <property type="match status" value="1"/>
</dbReference>
<feature type="domain" description="Ig-like" evidence="14">
    <location>
        <begin position="331"/>
        <end position="412"/>
    </location>
</feature>
<dbReference type="InterPro" id="IPR013783">
    <property type="entry name" value="Ig-like_fold"/>
</dbReference>
<dbReference type="GO" id="GO:0071222">
    <property type="term" value="P:cellular response to lipopolysaccharide"/>
    <property type="evidence" value="ECO:0007669"/>
    <property type="project" value="TreeGrafter"/>
</dbReference>
<dbReference type="GO" id="GO:0009897">
    <property type="term" value="C:external side of plasma membrane"/>
    <property type="evidence" value="ECO:0007669"/>
    <property type="project" value="TreeGrafter"/>
</dbReference>
<keyword evidence="7" id="KW-1015">Disulfide bond</keyword>
<dbReference type="InterPro" id="IPR051713">
    <property type="entry name" value="T-cell_Activation_Regulation"/>
</dbReference>
<dbReference type="OrthoDB" id="9904387at2759"/>
<keyword evidence="15" id="KW-1185">Reference proteome</keyword>
<evidence type="ECO:0000256" key="8">
    <source>
        <dbReference type="ARBA" id="ARBA00023170"/>
    </source>
</evidence>
<dbReference type="CDD" id="cd16086">
    <property type="entry name" value="IgV_CD80"/>
    <property type="match status" value="1"/>
</dbReference>
<accession>A0A9B0TMP2</accession>
<organism evidence="15 16">
    <name type="scientific">Chrysochloris asiatica</name>
    <name type="common">Cape golden mole</name>
    <dbReference type="NCBI Taxonomy" id="185453"/>
    <lineage>
        <taxon>Eukaryota</taxon>
        <taxon>Metazoa</taxon>
        <taxon>Chordata</taxon>
        <taxon>Craniata</taxon>
        <taxon>Vertebrata</taxon>
        <taxon>Euteleostomi</taxon>
        <taxon>Mammalia</taxon>
        <taxon>Eutheria</taxon>
        <taxon>Afrotheria</taxon>
        <taxon>Chrysochloridae</taxon>
        <taxon>Chrysochlorinae</taxon>
        <taxon>Chrysochloris</taxon>
    </lineage>
</organism>
<evidence type="ECO:0000256" key="1">
    <source>
        <dbReference type="ARBA" id="ARBA00004251"/>
    </source>
</evidence>
<proteinExistence type="predicted"/>
<dbReference type="RefSeq" id="XP_006864264.1">
    <property type="nucleotide sequence ID" value="XM_006864202.1"/>
</dbReference>
<dbReference type="AlphaFoldDB" id="A0A9B0TMP2"/>
<keyword evidence="4" id="KW-0732">Signal</keyword>
<evidence type="ECO:0000256" key="10">
    <source>
        <dbReference type="ARBA" id="ARBA00023319"/>
    </source>
</evidence>
<evidence type="ECO:0000256" key="11">
    <source>
        <dbReference type="ARBA" id="ARBA00074080"/>
    </source>
</evidence>
<evidence type="ECO:0000256" key="4">
    <source>
        <dbReference type="ARBA" id="ARBA00022729"/>
    </source>
</evidence>